<name>A0ABZ0SHI6_9MICO</name>
<dbReference type="EMBL" id="CP139368">
    <property type="protein sequence ID" value="WPR88706.1"/>
    <property type="molecule type" value="Genomic_DNA"/>
</dbReference>
<evidence type="ECO:0000256" key="2">
    <source>
        <dbReference type="ARBA" id="ARBA00023125"/>
    </source>
</evidence>
<dbReference type="Proteomes" id="UP001323798">
    <property type="component" value="Chromosome"/>
</dbReference>
<dbReference type="InterPro" id="IPR036388">
    <property type="entry name" value="WH-like_DNA-bd_sf"/>
</dbReference>
<proteinExistence type="predicted"/>
<feature type="domain" description="HTH marR-type" evidence="4">
    <location>
        <begin position="30"/>
        <end position="163"/>
    </location>
</feature>
<dbReference type="PROSITE" id="PS50995">
    <property type="entry name" value="HTH_MARR_2"/>
    <property type="match status" value="1"/>
</dbReference>
<protein>
    <submittedName>
        <fullName evidence="5">MarR family transcriptional regulator</fullName>
    </submittedName>
</protein>
<evidence type="ECO:0000313" key="5">
    <source>
        <dbReference type="EMBL" id="WPR88706.1"/>
    </source>
</evidence>
<dbReference type="PROSITE" id="PS01117">
    <property type="entry name" value="HTH_MARR_1"/>
    <property type="match status" value="1"/>
</dbReference>
<keyword evidence="1" id="KW-0805">Transcription regulation</keyword>
<keyword evidence="2" id="KW-0238">DNA-binding</keyword>
<dbReference type="InterPro" id="IPR039422">
    <property type="entry name" value="MarR/SlyA-like"/>
</dbReference>
<dbReference type="PANTHER" id="PTHR33164:SF101">
    <property type="entry name" value="TRANSCRIPTIONAL REPRESSOR MPRA"/>
    <property type="match status" value="1"/>
</dbReference>
<dbReference type="Gene3D" id="1.10.10.10">
    <property type="entry name" value="Winged helix-like DNA-binding domain superfamily/Winged helix DNA-binding domain"/>
    <property type="match status" value="1"/>
</dbReference>
<gene>
    <name evidence="5" type="ORF">SM116_13130</name>
</gene>
<dbReference type="PANTHER" id="PTHR33164">
    <property type="entry name" value="TRANSCRIPTIONAL REGULATOR, MARR FAMILY"/>
    <property type="match status" value="1"/>
</dbReference>
<evidence type="ECO:0000259" key="4">
    <source>
        <dbReference type="PROSITE" id="PS50995"/>
    </source>
</evidence>
<dbReference type="InterPro" id="IPR000835">
    <property type="entry name" value="HTH_MarR-typ"/>
</dbReference>
<dbReference type="SUPFAM" id="SSF46785">
    <property type="entry name" value="Winged helix' DNA-binding domain"/>
    <property type="match status" value="1"/>
</dbReference>
<evidence type="ECO:0000256" key="1">
    <source>
        <dbReference type="ARBA" id="ARBA00023015"/>
    </source>
</evidence>
<dbReference type="Pfam" id="PF12802">
    <property type="entry name" value="MarR_2"/>
    <property type="match status" value="1"/>
</dbReference>
<keyword evidence="3" id="KW-0804">Transcription</keyword>
<reference evidence="5 6" key="1">
    <citation type="submission" date="2023-11" db="EMBL/GenBank/DDBJ databases">
        <title>Genome sequence of Microbacterium rhizosphaerae KACC 19337.</title>
        <authorList>
            <person name="Choi H."/>
            <person name="Kim S."/>
            <person name="Kim Y."/>
            <person name="Kwon S.-W."/>
            <person name="Heo J."/>
        </authorList>
    </citation>
    <scope>NUCLEOTIDE SEQUENCE [LARGE SCALE GENOMIC DNA]</scope>
    <source>
        <strain evidence="5 6">KACC 19337</strain>
    </source>
</reference>
<dbReference type="InterPro" id="IPR036390">
    <property type="entry name" value="WH_DNA-bd_sf"/>
</dbReference>
<dbReference type="InterPro" id="IPR023187">
    <property type="entry name" value="Tscrpt_reg_MarR-type_CS"/>
</dbReference>
<dbReference type="RefSeq" id="WP_320941425.1">
    <property type="nucleotide sequence ID" value="NZ_BAABEU010000006.1"/>
</dbReference>
<evidence type="ECO:0000256" key="3">
    <source>
        <dbReference type="ARBA" id="ARBA00023163"/>
    </source>
</evidence>
<keyword evidence="6" id="KW-1185">Reference proteome</keyword>
<organism evidence="5 6">
    <name type="scientific">Microbacterium rhizosphaerae</name>
    <dbReference type="NCBI Taxonomy" id="1678237"/>
    <lineage>
        <taxon>Bacteria</taxon>
        <taxon>Bacillati</taxon>
        <taxon>Actinomycetota</taxon>
        <taxon>Actinomycetes</taxon>
        <taxon>Micrococcales</taxon>
        <taxon>Microbacteriaceae</taxon>
        <taxon>Microbacterium</taxon>
    </lineage>
</organism>
<sequence>MTRHDPLPIDPIAEAKRQWIAHGWDDAAEGMTVVTSIMRAQQLLMARIESALRPFHLTFARFELLRLIAFTHDGRVPLTRAVKRLQVHPASVTSALDRLVKDGLVERERHPDDGRAAVLTITDAGRDLVDRATAVLNGDVFADIGMPQEDAVALVRIIARFRERQADFVIRPTPDRL</sequence>
<dbReference type="SMART" id="SM00347">
    <property type="entry name" value="HTH_MARR"/>
    <property type="match status" value="1"/>
</dbReference>
<evidence type="ECO:0000313" key="6">
    <source>
        <dbReference type="Proteomes" id="UP001323798"/>
    </source>
</evidence>
<accession>A0ABZ0SHI6</accession>